<accession>A0AA39HX30</accession>
<dbReference type="NCBIfam" id="TIGR00066">
    <property type="entry name" value="g_glut_trans"/>
    <property type="match status" value="1"/>
</dbReference>
<keyword evidence="4" id="KW-0325">Glycoprotein</keyword>
<feature type="transmembrane region" description="Helical" evidence="9">
    <location>
        <begin position="396"/>
        <end position="421"/>
    </location>
</feature>
<evidence type="ECO:0000313" key="11">
    <source>
        <dbReference type="Proteomes" id="UP001175271"/>
    </source>
</evidence>
<evidence type="ECO:0000256" key="9">
    <source>
        <dbReference type="SAM" id="Phobius"/>
    </source>
</evidence>
<keyword evidence="2" id="KW-0808">Transferase</keyword>
<feature type="region of interest" description="Disordered" evidence="8">
    <location>
        <begin position="1"/>
        <end position="21"/>
    </location>
</feature>
<dbReference type="InterPro" id="IPR000101">
    <property type="entry name" value="GGT_peptidase"/>
</dbReference>
<evidence type="ECO:0000256" key="2">
    <source>
        <dbReference type="ARBA" id="ARBA00022679"/>
    </source>
</evidence>
<keyword evidence="9" id="KW-0812">Transmembrane</keyword>
<proteinExistence type="predicted"/>
<gene>
    <name evidence="10" type="ORF">QR680_006460</name>
</gene>
<dbReference type="GO" id="GO:0006508">
    <property type="term" value="P:proteolysis"/>
    <property type="evidence" value="ECO:0007669"/>
    <property type="project" value="UniProtKB-KW"/>
</dbReference>
<feature type="binding site" evidence="7">
    <location>
        <position position="858"/>
    </location>
    <ligand>
        <name>L-glutamate</name>
        <dbReference type="ChEBI" id="CHEBI:29985"/>
    </ligand>
</feature>
<dbReference type="AlphaFoldDB" id="A0AA39HX30"/>
<dbReference type="GO" id="GO:0036374">
    <property type="term" value="F:glutathione hydrolase activity"/>
    <property type="evidence" value="ECO:0007669"/>
    <property type="project" value="InterPro"/>
</dbReference>
<feature type="active site" description="Nucleophile" evidence="6">
    <location>
        <position position="816"/>
    </location>
</feature>
<keyword evidence="1" id="KW-0645">Protease</keyword>
<feature type="binding site" evidence="7">
    <location>
        <position position="534"/>
    </location>
    <ligand>
        <name>L-glutamate</name>
        <dbReference type="ChEBI" id="CHEBI:29985"/>
    </ligand>
</feature>
<dbReference type="PANTHER" id="PTHR11686">
    <property type="entry name" value="GAMMA GLUTAMYL TRANSPEPTIDASE"/>
    <property type="match status" value="1"/>
</dbReference>
<dbReference type="GO" id="GO:0005886">
    <property type="term" value="C:plasma membrane"/>
    <property type="evidence" value="ECO:0007669"/>
    <property type="project" value="TreeGrafter"/>
</dbReference>
<evidence type="ECO:0008006" key="12">
    <source>
        <dbReference type="Google" id="ProtNLM"/>
    </source>
</evidence>
<evidence type="ECO:0000256" key="1">
    <source>
        <dbReference type="ARBA" id="ARBA00022670"/>
    </source>
</evidence>
<evidence type="ECO:0000256" key="5">
    <source>
        <dbReference type="ARBA" id="ARBA00023315"/>
    </source>
</evidence>
<feature type="transmembrane region" description="Helical" evidence="9">
    <location>
        <begin position="153"/>
        <end position="178"/>
    </location>
</feature>
<feature type="region of interest" description="Disordered" evidence="8">
    <location>
        <begin position="360"/>
        <end position="384"/>
    </location>
</feature>
<name>A0AA39HX30_9BILA</name>
<evidence type="ECO:0000256" key="7">
    <source>
        <dbReference type="PIRSR" id="PIRSR600101-2"/>
    </source>
</evidence>
<feature type="transmembrane region" description="Helical" evidence="9">
    <location>
        <begin position="198"/>
        <end position="220"/>
    </location>
</feature>
<dbReference type="Pfam" id="PF01019">
    <property type="entry name" value="G_glu_transpept"/>
    <property type="match status" value="1"/>
</dbReference>
<evidence type="ECO:0000256" key="8">
    <source>
        <dbReference type="SAM" id="MobiDB-lite"/>
    </source>
</evidence>
<feature type="binding site" evidence="7">
    <location>
        <position position="910"/>
    </location>
    <ligand>
        <name>L-glutamate</name>
        <dbReference type="ChEBI" id="CHEBI:29985"/>
    </ligand>
</feature>
<dbReference type="PRINTS" id="PR01210">
    <property type="entry name" value="GGTRANSPTASE"/>
</dbReference>
<feature type="compositionally biased region" description="Polar residues" evidence="8">
    <location>
        <begin position="372"/>
        <end position="383"/>
    </location>
</feature>
<feature type="binding site" evidence="7">
    <location>
        <begin position="834"/>
        <end position="836"/>
    </location>
    <ligand>
        <name>L-glutamate</name>
        <dbReference type="ChEBI" id="CHEBI:29985"/>
    </ligand>
</feature>
<dbReference type="PANTHER" id="PTHR11686:SF46">
    <property type="entry name" value="GAMMA-GLUTAMYLTRANSPEPTIDASE 1"/>
    <property type="match status" value="1"/>
</dbReference>
<dbReference type="SUPFAM" id="SSF56235">
    <property type="entry name" value="N-terminal nucleophile aminohydrolases (Ntn hydrolases)"/>
    <property type="match status" value="1"/>
</dbReference>
<keyword evidence="5" id="KW-0012">Acyltransferase</keyword>
<keyword evidence="9" id="KW-0472">Membrane</keyword>
<dbReference type="Gene3D" id="3.60.20.40">
    <property type="match status" value="1"/>
</dbReference>
<dbReference type="Gene3D" id="1.10.246.130">
    <property type="match status" value="1"/>
</dbReference>
<organism evidence="10 11">
    <name type="scientific">Steinernema hermaphroditum</name>
    <dbReference type="NCBI Taxonomy" id="289476"/>
    <lineage>
        <taxon>Eukaryota</taxon>
        <taxon>Metazoa</taxon>
        <taxon>Ecdysozoa</taxon>
        <taxon>Nematoda</taxon>
        <taxon>Chromadorea</taxon>
        <taxon>Rhabditida</taxon>
        <taxon>Tylenchina</taxon>
        <taxon>Panagrolaimomorpha</taxon>
        <taxon>Strongyloidoidea</taxon>
        <taxon>Steinernematidae</taxon>
        <taxon>Steinernema</taxon>
    </lineage>
</organism>
<comment type="caution">
    <text evidence="10">The sequence shown here is derived from an EMBL/GenBank/DDBJ whole genome shotgun (WGS) entry which is preliminary data.</text>
</comment>
<sequence>MASKESSAPTNTTQRSVIGTNDFSNNPPLQICSSTWNLTAIAFVIYVSMKIDRKDHSRLYTLWLFVISAPGEALQIVISILQLCGIVDSSGNYYRDYVDVVQIVGRMLIEIPSFVYRLFAIIMVVATFMSYTFPLTLARIFKPSTSLKRRNAFYLGSFVFAVLLNMETNTLTMFSALFSSDFLPDDLYDFIFIANHTIINGTGIILIVFCFLSTFVIVSYSRRGRARSNSTSKHRKQLVSIILHTALPSILVLNGLLANFFNIYMASLPLDQRFPEHPIIRAGGLFYKIGRYTSYARIPLLSTFVAFGSYRRILLSMLPFRVTIIQVKVFCSGDSYIQPSLRKVSTTQEVAPMVRVGVDPPATGNGRGSPSEVFSSNTLQQMETSKRRDRTSLYKWIALVSSVLAVLFMLSTVALAIVVGIKVREEPEAMNMTEPLNLTMNEAPKVEKPQKLEWPQPSGSLNAAYRRAAIATDHGLCSEIGRDILFIGGNAVDATIASLLCIGVVNPQSSGLGGGFIMTIYNSSTGRCTSIDARETAPAAAKEDMFVNNPKESVTGYRAIATPSELHGFWTIFNRFGSGQVSWRRLFEPSIDLAINGFPVSSNLAMVLNDKESDIMEDPHMKKLFVDPQTGRVYEEGDRLKRDKLGRTLELIANSSDPVQLFYKGGVAQTIAAEITENGGHVTVDDLKNYQTIVHEAPLENDFLPDDLAMCGPPPPSSFAITQAIIATMAKFYDGNSPVNLDDPEVYQRLIEAEKFAYAQRTKLGDIAFVATAKDLVKNMTTKPYIKWIASMIKNTSQPLDYYTNDKTGQVPDHGTSHVVAYDHEENAVSCTSTVNQLLGSMRVSPTLGIIWNDEMDDFSTPGVNNAFGFAPSPANFIAPGKRPMSSMSPTVIYNKNTGKVRMVVGGSGGSMIISSVAQTVIRHLLFNQTVKEAVDAPRFHNQYLPYVTQYEESIPETIIKELMNRGQNMTGVAKQKSVVQALVVQEDGFIHGNSDFRRKTATYPSGF</sequence>
<keyword evidence="9" id="KW-1133">Transmembrane helix</keyword>
<dbReference type="GO" id="GO:0016746">
    <property type="term" value="F:acyltransferase activity"/>
    <property type="evidence" value="ECO:0007669"/>
    <property type="project" value="UniProtKB-KW"/>
</dbReference>
<evidence type="ECO:0000256" key="6">
    <source>
        <dbReference type="PIRSR" id="PIRSR600101-1"/>
    </source>
</evidence>
<dbReference type="FunFam" id="1.10.246.130:FF:000005">
    <property type="entry name" value="Gamma-glutamyltranspeptidase 1, putative"/>
    <property type="match status" value="1"/>
</dbReference>
<feature type="transmembrane region" description="Helical" evidence="9">
    <location>
        <begin position="241"/>
        <end position="265"/>
    </location>
</feature>
<dbReference type="EMBL" id="JAUCMV010000003">
    <property type="protein sequence ID" value="KAK0412874.1"/>
    <property type="molecule type" value="Genomic_DNA"/>
</dbReference>
<dbReference type="Proteomes" id="UP001175271">
    <property type="component" value="Unassembled WGS sequence"/>
</dbReference>
<evidence type="ECO:0000256" key="3">
    <source>
        <dbReference type="ARBA" id="ARBA00022801"/>
    </source>
</evidence>
<feature type="transmembrane region" description="Helical" evidence="9">
    <location>
        <begin position="114"/>
        <end position="141"/>
    </location>
</feature>
<feature type="transmembrane region" description="Helical" evidence="9">
    <location>
        <begin position="59"/>
        <end position="81"/>
    </location>
</feature>
<feature type="transmembrane region" description="Helical" evidence="9">
    <location>
        <begin position="292"/>
        <end position="310"/>
    </location>
</feature>
<keyword evidence="11" id="KW-1185">Reference proteome</keyword>
<protein>
    <recommendedName>
        <fullName evidence="12">Gamma-glutamyltranspeptidase 1</fullName>
    </recommendedName>
</protein>
<feature type="binding site" evidence="7">
    <location>
        <begin position="886"/>
        <end position="887"/>
    </location>
    <ligand>
        <name>L-glutamate</name>
        <dbReference type="ChEBI" id="CHEBI:29985"/>
    </ligand>
</feature>
<reference evidence="10" key="1">
    <citation type="submission" date="2023-06" db="EMBL/GenBank/DDBJ databases">
        <title>Genomic analysis of the entomopathogenic nematode Steinernema hermaphroditum.</title>
        <authorList>
            <person name="Schwarz E.M."/>
            <person name="Heppert J.K."/>
            <person name="Baniya A."/>
            <person name="Schwartz H.T."/>
            <person name="Tan C.-H."/>
            <person name="Antoshechkin I."/>
            <person name="Sternberg P.W."/>
            <person name="Goodrich-Blair H."/>
            <person name="Dillman A.R."/>
        </authorList>
    </citation>
    <scope>NUCLEOTIDE SEQUENCE</scope>
    <source>
        <strain evidence="10">PS9179</strain>
        <tissue evidence="10">Whole animal</tissue>
    </source>
</reference>
<dbReference type="InterPro" id="IPR043137">
    <property type="entry name" value="GGT_ssub_C"/>
</dbReference>
<dbReference type="InterPro" id="IPR029055">
    <property type="entry name" value="Ntn_hydrolases_N"/>
</dbReference>
<feature type="transmembrane region" description="Helical" evidence="9">
    <location>
        <begin position="28"/>
        <end position="47"/>
    </location>
</feature>
<dbReference type="FunFam" id="3.60.20.40:FF:000006">
    <property type="entry name" value="Protein CBG05566"/>
    <property type="match status" value="1"/>
</dbReference>
<evidence type="ECO:0000256" key="4">
    <source>
        <dbReference type="ARBA" id="ARBA00023180"/>
    </source>
</evidence>
<evidence type="ECO:0000313" key="10">
    <source>
        <dbReference type="EMBL" id="KAK0412874.1"/>
    </source>
</evidence>
<dbReference type="InterPro" id="IPR043138">
    <property type="entry name" value="GGT_lsub"/>
</dbReference>
<keyword evidence="3" id="KW-0378">Hydrolase</keyword>
<dbReference type="GO" id="GO:0006751">
    <property type="term" value="P:glutathione catabolic process"/>
    <property type="evidence" value="ECO:0007669"/>
    <property type="project" value="InterPro"/>
</dbReference>